<organism evidence="1 2">
    <name type="scientific">Talaromyces atroroseus</name>
    <dbReference type="NCBI Taxonomy" id="1441469"/>
    <lineage>
        <taxon>Eukaryota</taxon>
        <taxon>Fungi</taxon>
        <taxon>Dikarya</taxon>
        <taxon>Ascomycota</taxon>
        <taxon>Pezizomycotina</taxon>
        <taxon>Eurotiomycetes</taxon>
        <taxon>Eurotiomycetidae</taxon>
        <taxon>Eurotiales</taxon>
        <taxon>Trichocomaceae</taxon>
        <taxon>Talaromyces</taxon>
        <taxon>Talaromyces sect. Trachyspermi</taxon>
    </lineage>
</organism>
<protein>
    <submittedName>
        <fullName evidence="1">Uncharacterized protein</fullName>
    </submittedName>
</protein>
<sequence>MPLFADPEGNGVCSNDSLPECMQTPEGFYQYFLVEVCPNHAYGWYSHTDERRKVTPPYPRGNWDGDDGTGIFNLNVQKGYSFFHSTTVFHLPKDGWYKKDYHAEKPVWFPPVNNTNTHSWLSENPKAVLLAFPLPKSYVETPYLGLDPTLLIRALYFPMQYSDAHYPKMSRLGQILFYKKDNLDLDEFGKRWSAIKDGKTSSQQLSAKTFGLGYMPYCLIIDYWPVIMSLGIPRDRIGERDHPCYDYIKIWNPNTVGFDYGLDCWRVEPKESGKRFCWLDYYHSVNDGISYEFKPAEKSQAIEWVKGLGSEALSLVPVVGPLMTIAWDVAVNAIAKPDEFSKLAGLKSDAIGLLNIQIEIFKNLFPGGPSVSYTNIQESPYIDGRLIIHSQL</sequence>
<reference evidence="1 2" key="1">
    <citation type="submission" date="2015-06" db="EMBL/GenBank/DDBJ databases">
        <title>Talaromyces atroroseus IBT 11181 draft genome.</title>
        <authorList>
            <person name="Rasmussen K.B."/>
            <person name="Rasmussen S."/>
            <person name="Petersen B."/>
            <person name="Sicheritz-Ponten T."/>
            <person name="Mortensen U.H."/>
            <person name="Thrane U."/>
        </authorList>
    </citation>
    <scope>NUCLEOTIDE SEQUENCE [LARGE SCALE GENOMIC DNA]</scope>
    <source>
        <strain evidence="1 2">IBT 11181</strain>
    </source>
</reference>
<dbReference type="GeneID" id="31006588"/>
<gene>
    <name evidence="1" type="ORF">UA08_06833</name>
</gene>
<accession>A0A225AUR7</accession>
<dbReference type="EMBL" id="LFMY01000010">
    <property type="protein sequence ID" value="OKL58175.1"/>
    <property type="molecule type" value="Genomic_DNA"/>
</dbReference>
<dbReference type="OrthoDB" id="4770905at2759"/>
<dbReference type="AlphaFoldDB" id="A0A225AUR7"/>
<dbReference type="RefSeq" id="XP_020118296.1">
    <property type="nucleotide sequence ID" value="XM_020269154.1"/>
</dbReference>
<name>A0A225AUR7_TALAT</name>
<proteinExistence type="predicted"/>
<keyword evidence="2" id="KW-1185">Reference proteome</keyword>
<evidence type="ECO:0000313" key="2">
    <source>
        <dbReference type="Proteomes" id="UP000214365"/>
    </source>
</evidence>
<dbReference type="Proteomes" id="UP000214365">
    <property type="component" value="Unassembled WGS sequence"/>
</dbReference>
<evidence type="ECO:0000313" key="1">
    <source>
        <dbReference type="EMBL" id="OKL58175.1"/>
    </source>
</evidence>
<comment type="caution">
    <text evidence="1">The sequence shown here is derived from an EMBL/GenBank/DDBJ whole genome shotgun (WGS) entry which is preliminary data.</text>
</comment>